<dbReference type="InterPro" id="IPR001965">
    <property type="entry name" value="Znf_PHD"/>
</dbReference>
<feature type="compositionally biased region" description="Basic and acidic residues" evidence="11">
    <location>
        <begin position="1672"/>
        <end position="1696"/>
    </location>
</feature>
<comment type="subcellular location">
    <subcellularLocation>
        <location evidence="1">Nucleus</location>
    </subcellularLocation>
</comment>
<dbReference type="GO" id="GO:0008270">
    <property type="term" value="F:zinc ion binding"/>
    <property type="evidence" value="ECO:0007669"/>
    <property type="project" value="UniProtKB-KW"/>
</dbReference>
<dbReference type="SUPFAM" id="SSF47370">
    <property type="entry name" value="Bromodomain"/>
    <property type="match status" value="1"/>
</dbReference>
<organism evidence="15 16">
    <name type="scientific">Pristionchus fissidentatus</name>
    <dbReference type="NCBI Taxonomy" id="1538716"/>
    <lineage>
        <taxon>Eukaryota</taxon>
        <taxon>Metazoa</taxon>
        <taxon>Ecdysozoa</taxon>
        <taxon>Nematoda</taxon>
        <taxon>Chromadorea</taxon>
        <taxon>Rhabditida</taxon>
        <taxon>Rhabditina</taxon>
        <taxon>Diplogasteromorpha</taxon>
        <taxon>Diplogasteroidea</taxon>
        <taxon>Neodiplogasteridae</taxon>
        <taxon>Pristionchus</taxon>
    </lineage>
</organism>
<evidence type="ECO:0000259" key="14">
    <source>
        <dbReference type="PROSITE" id="PS50827"/>
    </source>
</evidence>
<feature type="region of interest" description="Disordered" evidence="11">
    <location>
        <begin position="1"/>
        <end position="50"/>
    </location>
</feature>
<evidence type="ECO:0000256" key="5">
    <source>
        <dbReference type="ARBA" id="ARBA00023015"/>
    </source>
</evidence>
<dbReference type="GO" id="GO:0016589">
    <property type="term" value="C:NURF complex"/>
    <property type="evidence" value="ECO:0007669"/>
    <property type="project" value="InterPro"/>
</dbReference>
<feature type="region of interest" description="Disordered" evidence="11">
    <location>
        <begin position="1279"/>
        <end position="1301"/>
    </location>
</feature>
<dbReference type="InterPro" id="IPR028941">
    <property type="entry name" value="WHIM2_dom"/>
</dbReference>
<dbReference type="CDD" id="cd04369">
    <property type="entry name" value="Bromodomain"/>
    <property type="match status" value="1"/>
</dbReference>
<feature type="region of interest" description="Disordered" evidence="11">
    <location>
        <begin position="1598"/>
        <end position="1701"/>
    </location>
</feature>
<sequence>MSGIRRSGRPPKPKRIEHTLAVTPRGRGRPRGSSNKKSTPGRTPKVTFKKPWEDDEFVQEHLEEVYDEDEEESDIEEEKLLDFDDVDEELDLDSVPQNCSYEELPEGSMCPWLEMAPADIPLLELPSSSTDLVLPHSLLMQTLEVYELCRSFYRSLFLSPFLLEDFCAALVTPDNSPLLSDLHICLFKMCLRDDDEEQVNYTVMDTHNSFNILIQLLEPMTYGEIIRQYAEAHRGLIPPEALDALNDDNYPFVGPEARLHVLHWMCDKFLASQEFKKIVRNDGKLITEDKCRDCNKAGDLLPCDSCEAAYHLKCLDMRDVPDGPWNCAVCEVHNIRGVADCLPIGQNSLRQPLRMTPIGRDRHGRTYLFAARRIFIHDESGDEVVYYSTAPQLHELVTRLDDEKLELALCKELKGNLSTMIDQMSLTLEITNERRDADTAKNGVHTPNPYLNLDNLNRMPEIVLACSLRGVKKEEEMEIDDESDNPDDSLSIRVERMMGIRGGFLMNSFWTGGLEHGAVLEYKGDKEWTCDLNDPKSAFRMGRDDLGYKAYINHFNTCDFAKPSAMRVRERDRKKYMCGRLSLDGDGHFEWSLAKGKDLFGSQAMSARYIEWMINKMYKRIPTELMHRRWSAYEEKFNELVKTGRSVSILKEAILLLECGMRKTLFLPQWWSSLGSTYFRRMSLEWREERSKEDKAKKKMERELVIADAEDDSIIWVKYTKSGGPPKHNIWRMKDEQYRVNGRDALGGWYWLSVTAKKEKKMPPMKWIKGKKNKDHEEWEKRSGRLETLIGKWNEKKEEEKRKMENEKRIDGPDRCFAPYCNGMNYKGCYSVLCRLRARKDAEKEGEMKKKELEEKKKAELGGEIAYPMPQPISFRGSNGKTSILVIKERYLRRVARSGGLNPNIFLPGFSATAKANPSAWNYPCMRPLFDHCWRYNTMEARSMQSLALQLRVLWSGVRWADMNPSDKDEKHMIIHHPDRDEIRVVIGHREMPLDGTYERYEVSLTSRFLDGDYDVFTEEDEGEEEEMISRNQRGDASGRKRKAAIKAASKTRGKSAVQKTNTWVDGVDLKLFEIREYWKKWNEKRNAPPPRVVNGVKTPMQESPAGRPLRASSFNMQGKYASMHEGPAIQSEDSTMGSPMAKRTKYDLNSRYDDKYITRVYPSDVNVRRTGQGKEFPVGFIRGGGGGGPMQGGNGVPMGSMGQPPRRVVMVNAGGPDGGRRAAMVARMASPMDEPPVIPRYDSPSAAANRVVQPVMQPQRVHAGTGGKVIMIRRPDGSTQLLRPVGGGMEGEGEPRMMTSMGMRGGRGGMMMGARGGMVRMPAGGGRSMGIRPAEDPFMKRMAIEKNGGQRMIIQQDGYDGMHGYGTPRPGQRMNAAPMQYAKPGMGGGRFVPRPQQLYADRGVISRDMRFGMSSHLRRMNPVDKRAMDGRWNGRPGRSIRFEFEQNEEEDRAIAEAIAREEEIMRMEDEMKRGHSGMHSEVSSPIWNDDTFTSTSSNLVILPSDDGDTKMIKNMLETMIQQVCKWDKVHGWSRGTQKNLMKKRIEVDPTVSWMRRSMSKQQENALGERMENLRKEINKRRVNLEMEAELAVGVNAPWKKSRGRPHKVSRRHSPLSSHLGRSLDPSQISLGSPSQLLPSSPKKRRDSERTQSVKEELGWNSIADRVRRNKRTSESEESSQRRERRVKLEIPEDHVPSPSSQEMDDRCICGKAFNPKKLYLRCIQCNLHRHLKCLQISEKKARKVAPTWTCENCRVKEEELYCLCRKPYDDSQFYVGCDSCEGWYHPSCVQITQQEAETVAEYICPLCLKKGEEADDESNQEEEEEERAHHSRHVRTTSMSTTFSGSLHIPRTVNLGRSDFPILRALIESIWTQKLSEPFRYPVDPSVYPDYAKIIRHPMDLSEMQRRVDQLEYHRIEDLANDFALMIDNARKYNAEGSPIHKNSFVLEAVFSSRLIEAKRAMNAKRQKMRKQSECGTVDSCLDIDTDQLLDTFVDPSLFESLL</sequence>
<keyword evidence="2" id="KW-0479">Metal-binding</keyword>
<proteinExistence type="predicted"/>
<dbReference type="EMBL" id="BTSY01000002">
    <property type="protein sequence ID" value="GMT14371.1"/>
    <property type="molecule type" value="Genomic_DNA"/>
</dbReference>
<keyword evidence="8" id="KW-0539">Nucleus</keyword>
<feature type="domain" description="Bromo" evidence="12">
    <location>
        <begin position="1872"/>
        <end position="1942"/>
    </location>
</feature>
<dbReference type="SMART" id="SM00249">
    <property type="entry name" value="PHD"/>
    <property type="match status" value="3"/>
</dbReference>
<feature type="compositionally biased region" description="Basic residues" evidence="11">
    <location>
        <begin position="1600"/>
        <end position="1614"/>
    </location>
</feature>
<dbReference type="Pfam" id="PF23011">
    <property type="entry name" value="PHD-1st_NSD"/>
    <property type="match status" value="1"/>
</dbReference>
<dbReference type="GO" id="GO:0006357">
    <property type="term" value="P:regulation of transcription by RNA polymerase II"/>
    <property type="evidence" value="ECO:0007669"/>
    <property type="project" value="InterPro"/>
</dbReference>
<evidence type="ECO:0000256" key="1">
    <source>
        <dbReference type="ARBA" id="ARBA00004123"/>
    </source>
</evidence>
<dbReference type="Pfam" id="PF00628">
    <property type="entry name" value="PHD"/>
    <property type="match status" value="1"/>
</dbReference>
<dbReference type="SMART" id="SM00571">
    <property type="entry name" value="DDT"/>
    <property type="match status" value="1"/>
</dbReference>
<dbReference type="InterPro" id="IPR019786">
    <property type="entry name" value="Zinc_finger_PHD-type_CS"/>
</dbReference>
<dbReference type="PROSITE" id="PS50014">
    <property type="entry name" value="BROMODOMAIN_2"/>
    <property type="match status" value="1"/>
</dbReference>
<protein>
    <submittedName>
        <fullName evidence="15">Uncharacterized protein</fullName>
    </submittedName>
</protein>
<dbReference type="PROSITE" id="PS50827">
    <property type="entry name" value="DDT"/>
    <property type="match status" value="1"/>
</dbReference>
<dbReference type="Gene3D" id="1.20.920.10">
    <property type="entry name" value="Bromodomain-like"/>
    <property type="match status" value="1"/>
</dbReference>
<comment type="caution">
    <text evidence="15">The sequence shown here is derived from an EMBL/GenBank/DDBJ whole genome shotgun (WGS) entry which is preliminary data.</text>
</comment>
<dbReference type="CDD" id="cd15560">
    <property type="entry name" value="PHD2_3_BPTF"/>
    <property type="match status" value="1"/>
</dbReference>
<feature type="region of interest" description="Disordered" evidence="11">
    <location>
        <begin position="1020"/>
        <end position="1041"/>
    </location>
</feature>
<evidence type="ECO:0000256" key="4">
    <source>
        <dbReference type="ARBA" id="ARBA00022833"/>
    </source>
</evidence>
<dbReference type="GO" id="GO:0000978">
    <property type="term" value="F:RNA polymerase II cis-regulatory region sequence-specific DNA binding"/>
    <property type="evidence" value="ECO:0007669"/>
    <property type="project" value="TreeGrafter"/>
</dbReference>
<reference evidence="15" key="1">
    <citation type="submission" date="2023-10" db="EMBL/GenBank/DDBJ databases">
        <title>Genome assembly of Pristionchus species.</title>
        <authorList>
            <person name="Yoshida K."/>
            <person name="Sommer R.J."/>
        </authorList>
    </citation>
    <scope>NUCLEOTIDE SEQUENCE</scope>
    <source>
        <strain evidence="15">RS5133</strain>
    </source>
</reference>
<evidence type="ECO:0000256" key="3">
    <source>
        <dbReference type="ARBA" id="ARBA00022771"/>
    </source>
</evidence>
<evidence type="ECO:0000259" key="13">
    <source>
        <dbReference type="PROSITE" id="PS50016"/>
    </source>
</evidence>
<dbReference type="InterPro" id="IPR059153">
    <property type="entry name" value="NSD_PHD-1st"/>
</dbReference>
<dbReference type="InterPro" id="IPR038028">
    <property type="entry name" value="BPTF"/>
</dbReference>
<feature type="domain" description="PHD-type" evidence="13">
    <location>
        <begin position="1760"/>
        <end position="1811"/>
    </location>
</feature>
<evidence type="ECO:0000256" key="7">
    <source>
        <dbReference type="ARBA" id="ARBA00023163"/>
    </source>
</evidence>
<dbReference type="InterPro" id="IPR011011">
    <property type="entry name" value="Znf_FYVE_PHD"/>
</dbReference>
<dbReference type="InterPro" id="IPR036427">
    <property type="entry name" value="Bromodomain-like_sf"/>
</dbReference>
<dbReference type="Pfam" id="PF02791">
    <property type="entry name" value="DDT"/>
    <property type="match status" value="1"/>
</dbReference>
<evidence type="ECO:0000313" key="15">
    <source>
        <dbReference type="EMBL" id="GMT14371.1"/>
    </source>
</evidence>
<keyword evidence="6 9" id="KW-0103">Bromodomain</keyword>
<dbReference type="PANTHER" id="PTHR45975:SF2">
    <property type="entry name" value="NUCLEOSOME-REMODELING FACTOR SUBUNIT BPTF"/>
    <property type="match status" value="1"/>
</dbReference>
<feature type="compositionally biased region" description="Basic and acidic residues" evidence="11">
    <location>
        <begin position="1646"/>
        <end position="1658"/>
    </location>
</feature>
<dbReference type="PROSITE" id="PS50016">
    <property type="entry name" value="ZF_PHD_2"/>
    <property type="match status" value="2"/>
</dbReference>
<feature type="compositionally biased region" description="Low complexity" evidence="11">
    <location>
        <begin position="1626"/>
        <end position="1641"/>
    </location>
</feature>
<evidence type="ECO:0000256" key="11">
    <source>
        <dbReference type="SAM" id="MobiDB-lite"/>
    </source>
</evidence>
<feature type="domain" description="PHD-type" evidence="13">
    <location>
        <begin position="288"/>
        <end position="333"/>
    </location>
</feature>
<feature type="domain" description="DDT" evidence="14">
    <location>
        <begin position="136"/>
        <end position="196"/>
    </location>
</feature>
<name>A0AAV5V455_9BILA</name>
<evidence type="ECO:0000256" key="10">
    <source>
        <dbReference type="PROSITE-ProRule" id="PRU00146"/>
    </source>
</evidence>
<evidence type="ECO:0000256" key="8">
    <source>
        <dbReference type="ARBA" id="ARBA00023242"/>
    </source>
</evidence>
<dbReference type="InterPro" id="IPR013083">
    <property type="entry name" value="Znf_RING/FYVE/PHD"/>
</dbReference>
<dbReference type="Pfam" id="PF15613">
    <property type="entry name" value="WSD"/>
    <property type="match status" value="1"/>
</dbReference>
<dbReference type="Pfam" id="PF00439">
    <property type="entry name" value="Bromodomain"/>
    <property type="match status" value="1"/>
</dbReference>
<evidence type="ECO:0000313" key="16">
    <source>
        <dbReference type="Proteomes" id="UP001432322"/>
    </source>
</evidence>
<keyword evidence="7" id="KW-0804">Transcription</keyword>
<evidence type="ECO:0000256" key="2">
    <source>
        <dbReference type="ARBA" id="ARBA00022723"/>
    </source>
</evidence>
<feature type="region of interest" description="Disordered" evidence="11">
    <location>
        <begin position="1090"/>
        <end position="1110"/>
    </location>
</feature>
<dbReference type="PRINTS" id="PR00503">
    <property type="entry name" value="BROMODOMAIN"/>
</dbReference>
<dbReference type="SUPFAM" id="SSF57903">
    <property type="entry name" value="FYVE/PHD zinc finger"/>
    <property type="match status" value="3"/>
</dbReference>
<gene>
    <name evidence="15" type="ORF">PFISCL1PPCAC_5668</name>
</gene>
<dbReference type="PROSITE" id="PS01359">
    <property type="entry name" value="ZF_PHD_1"/>
    <property type="match status" value="1"/>
</dbReference>
<dbReference type="PANTHER" id="PTHR45975">
    <property type="entry name" value="NUCLEOSOME-REMODELING FACTOR SUBUNIT BPTF"/>
    <property type="match status" value="1"/>
</dbReference>
<dbReference type="InterPro" id="IPR019787">
    <property type="entry name" value="Znf_PHD-finger"/>
</dbReference>
<accession>A0AAV5V455</accession>
<dbReference type="Proteomes" id="UP001432322">
    <property type="component" value="Unassembled WGS sequence"/>
</dbReference>
<dbReference type="SMART" id="SM00297">
    <property type="entry name" value="BROMO"/>
    <property type="match status" value="1"/>
</dbReference>
<feature type="compositionally biased region" description="Acidic residues" evidence="11">
    <location>
        <begin position="1816"/>
        <end position="1826"/>
    </location>
</feature>
<keyword evidence="5" id="KW-0805">Transcription regulation</keyword>
<keyword evidence="3 10" id="KW-0863">Zinc-finger</keyword>
<keyword evidence="16" id="KW-1185">Reference proteome</keyword>
<feature type="region of interest" description="Disordered" evidence="11">
    <location>
        <begin position="1816"/>
        <end position="1835"/>
    </location>
</feature>
<evidence type="ECO:0000256" key="6">
    <source>
        <dbReference type="ARBA" id="ARBA00023117"/>
    </source>
</evidence>
<evidence type="ECO:0000256" key="9">
    <source>
        <dbReference type="PROSITE-ProRule" id="PRU00035"/>
    </source>
</evidence>
<dbReference type="InterPro" id="IPR018501">
    <property type="entry name" value="DDT_dom"/>
</dbReference>
<evidence type="ECO:0000259" key="12">
    <source>
        <dbReference type="PROSITE" id="PS50014"/>
    </source>
</evidence>
<dbReference type="InterPro" id="IPR001487">
    <property type="entry name" value="Bromodomain"/>
</dbReference>
<keyword evidence="4" id="KW-0862">Zinc</keyword>
<dbReference type="Gene3D" id="3.30.40.10">
    <property type="entry name" value="Zinc/RING finger domain, C3HC4 (zinc finger)"/>
    <property type="match status" value="3"/>
</dbReference>
<feature type="compositionally biased region" description="Basic residues" evidence="11">
    <location>
        <begin position="1"/>
        <end position="15"/>
    </location>
</feature>